<feature type="region of interest" description="Disordered" evidence="4">
    <location>
        <begin position="407"/>
        <end position="446"/>
    </location>
</feature>
<dbReference type="PROSITE" id="PS51221">
    <property type="entry name" value="TTL"/>
    <property type="match status" value="1"/>
</dbReference>
<dbReference type="PANTHER" id="PTHR12241:SF147">
    <property type="entry name" value="TUBULIN POLYGLUTAMYLASE TTLL7"/>
    <property type="match status" value="1"/>
</dbReference>
<dbReference type="Gene3D" id="3.30.470.20">
    <property type="entry name" value="ATP-grasp fold, B domain"/>
    <property type="match status" value="1"/>
</dbReference>
<dbReference type="Pfam" id="PF03133">
    <property type="entry name" value="TTL"/>
    <property type="match status" value="1"/>
</dbReference>
<dbReference type="InterPro" id="IPR004344">
    <property type="entry name" value="TTL/TTLL_fam"/>
</dbReference>
<comment type="caution">
    <text evidence="5">The sequence shown here is derived from an EMBL/GenBank/DDBJ whole genome shotgun (WGS) entry which is preliminary data.</text>
</comment>
<evidence type="ECO:0000256" key="2">
    <source>
        <dbReference type="ARBA" id="ARBA00022741"/>
    </source>
</evidence>
<evidence type="ECO:0000313" key="6">
    <source>
        <dbReference type="Proteomes" id="UP001281761"/>
    </source>
</evidence>
<dbReference type="Proteomes" id="UP001281761">
    <property type="component" value="Unassembled WGS sequence"/>
</dbReference>
<dbReference type="EMBL" id="JARBJD010000150">
    <property type="protein sequence ID" value="KAK2949732.1"/>
    <property type="molecule type" value="Genomic_DNA"/>
</dbReference>
<feature type="compositionally biased region" description="Low complexity" evidence="4">
    <location>
        <begin position="575"/>
        <end position="596"/>
    </location>
</feature>
<protein>
    <submittedName>
        <fullName evidence="5">Tubulin-tyrosine ligase family protein</fullName>
    </submittedName>
</protein>
<keyword evidence="1 5" id="KW-0436">Ligase</keyword>
<dbReference type="PANTHER" id="PTHR12241">
    <property type="entry name" value="TUBULIN POLYGLUTAMYLASE"/>
    <property type="match status" value="1"/>
</dbReference>
<sequence length="792" mass="88621">MTRHYQSPSYSRDDEDYPYIRPCTPQSRKDGKPCVNVQFLRYDIAKYALQYLDFRDCNKPEHCRLTYLDSAPNIEMLARLAPSQMLSRFPHMGRLCTKGSFFQHVNRMRLCYPNSYRFVPRTWVLPQDNADLEEEFALAQPNEKPRTYIVKPSSGTQGVGIYLVQKIEQIHASADQVVVQRYIDRPFLIDGLKFDFRIYVLVSSVSAPPTASRSEAAPLWIWLGREGLARFCTKKYDSNINESNISQAYMHLTNYAVNKTSKNFIANSDAAEDDVGSKRSLSSVTRLLKQKGHDIEAMWEAINGVIVKTMIAISPSLLSSYSTHCSQPVMSPKLSQQKQSVEFAPLPHSQCFHIIGFDIMLDYRLRPWIIEINHSPSFVTDSPLDKKIKFQVVSGAIRLMSILNGKPLEMDRSPNSDHSDSRPNSSPARNTSETTPNRDGIPLTSPDGFFRNIYPLGAEIVNGQTISEFMSTPLVQKSPTPPPRTSSSSESSSRASERRTRPGGMSGSPSLQDVDDMNIFNSAALHEGFFRTASVKSPLGLKIISDVGFYVTPEFKDFFKEYARRTTLHAGDGVSRPTHTSPSPRPSPYRSNSTTSLQPSRSVQNVTIISTRFGQFGRSAGLADGRNVTQADMESLYRDVTRHSGSVGGAQGQRRVGSAGVPARAAAQMGYGEFCHAMMTLAVQREPDLSVYDAMIQLIKTLEINFMQNTKMPTQPQFIIPPLSPPHQEREEGHRVRRSASPGNTQKRTMTSQGRLKSDPKGPTTPSRSGDRRSPVIRQAKRRDDEHGSKGE</sequence>
<feature type="compositionally biased region" description="Polar residues" evidence="4">
    <location>
        <begin position="741"/>
        <end position="755"/>
    </location>
</feature>
<feature type="region of interest" description="Disordered" evidence="4">
    <location>
        <begin position="715"/>
        <end position="792"/>
    </location>
</feature>
<accession>A0ABQ9XB31</accession>
<feature type="compositionally biased region" description="Low complexity" evidence="4">
    <location>
        <begin position="485"/>
        <end position="494"/>
    </location>
</feature>
<keyword evidence="6" id="KW-1185">Reference proteome</keyword>
<dbReference type="SUPFAM" id="SSF56059">
    <property type="entry name" value="Glutathione synthetase ATP-binding domain-like"/>
    <property type="match status" value="1"/>
</dbReference>
<proteinExistence type="predicted"/>
<evidence type="ECO:0000256" key="3">
    <source>
        <dbReference type="ARBA" id="ARBA00022840"/>
    </source>
</evidence>
<dbReference type="GO" id="GO:0016874">
    <property type="term" value="F:ligase activity"/>
    <property type="evidence" value="ECO:0007669"/>
    <property type="project" value="UniProtKB-KW"/>
</dbReference>
<organism evidence="5 6">
    <name type="scientific">Blattamonas nauphoetae</name>
    <dbReference type="NCBI Taxonomy" id="2049346"/>
    <lineage>
        <taxon>Eukaryota</taxon>
        <taxon>Metamonada</taxon>
        <taxon>Preaxostyla</taxon>
        <taxon>Oxymonadida</taxon>
        <taxon>Blattamonas</taxon>
    </lineage>
</organism>
<feature type="compositionally biased region" description="Basic and acidic residues" evidence="4">
    <location>
        <begin position="408"/>
        <end position="421"/>
    </location>
</feature>
<evidence type="ECO:0000256" key="1">
    <source>
        <dbReference type="ARBA" id="ARBA00022598"/>
    </source>
</evidence>
<gene>
    <name evidence="5" type="ORF">BLNAU_15306</name>
</gene>
<feature type="region of interest" description="Disordered" evidence="4">
    <location>
        <begin position="570"/>
        <end position="602"/>
    </location>
</feature>
<name>A0ABQ9XB31_9EUKA</name>
<feature type="compositionally biased region" description="Polar residues" evidence="4">
    <location>
        <begin position="422"/>
        <end position="437"/>
    </location>
</feature>
<reference evidence="5 6" key="1">
    <citation type="journal article" date="2022" name="bioRxiv">
        <title>Genomics of Preaxostyla Flagellates Illuminates Evolutionary Transitions and the Path Towards Mitochondrial Loss.</title>
        <authorList>
            <person name="Novak L.V.F."/>
            <person name="Treitli S.C."/>
            <person name="Pyrih J."/>
            <person name="Halakuc P."/>
            <person name="Pipaliya S.V."/>
            <person name="Vacek V."/>
            <person name="Brzon O."/>
            <person name="Soukal P."/>
            <person name="Eme L."/>
            <person name="Dacks J.B."/>
            <person name="Karnkowska A."/>
            <person name="Elias M."/>
            <person name="Hampl V."/>
        </authorList>
    </citation>
    <scope>NUCLEOTIDE SEQUENCE [LARGE SCALE GENOMIC DNA]</scope>
    <source>
        <strain evidence="5">NAU3</strain>
        <tissue evidence="5">Gut</tissue>
    </source>
</reference>
<evidence type="ECO:0000313" key="5">
    <source>
        <dbReference type="EMBL" id="KAK2949732.1"/>
    </source>
</evidence>
<evidence type="ECO:0000256" key="4">
    <source>
        <dbReference type="SAM" id="MobiDB-lite"/>
    </source>
</evidence>
<feature type="compositionally biased region" description="Basic and acidic residues" evidence="4">
    <location>
        <begin position="782"/>
        <end position="792"/>
    </location>
</feature>
<keyword evidence="3" id="KW-0067">ATP-binding</keyword>
<keyword evidence="2" id="KW-0547">Nucleotide-binding</keyword>
<feature type="region of interest" description="Disordered" evidence="4">
    <location>
        <begin position="472"/>
        <end position="514"/>
    </location>
</feature>